<feature type="transmembrane region" description="Helical" evidence="1">
    <location>
        <begin position="101"/>
        <end position="119"/>
    </location>
</feature>
<comment type="caution">
    <text evidence="2">The sequence shown here is derived from an EMBL/GenBank/DDBJ whole genome shotgun (WGS) entry which is preliminary data.</text>
</comment>
<proteinExistence type="predicted"/>
<protein>
    <submittedName>
        <fullName evidence="2">Type II secretion system protein</fullName>
    </submittedName>
</protein>
<reference evidence="2 3" key="1">
    <citation type="journal article" date="2013" name="ISME J.">
        <title>A metabolic model for members of the genus Tetrasphaera involved in enhanced biological phosphorus removal.</title>
        <authorList>
            <person name="Kristiansen R."/>
            <person name="Nguyen H.T.T."/>
            <person name="Saunders A.M."/>
            <person name="Nielsen J.L."/>
            <person name="Wimmer R."/>
            <person name="Le V.Q."/>
            <person name="McIlroy S.J."/>
            <person name="Petrovski S."/>
            <person name="Seviour R.J."/>
            <person name="Calteau A."/>
            <person name="Nielsen K.L."/>
            <person name="Nielsen P.H."/>
        </authorList>
    </citation>
    <scope>NUCLEOTIDE SEQUENCE [LARGE SCALE GENOMIC DNA]</scope>
    <source>
        <strain evidence="2 3">Ben110</strain>
    </source>
</reference>
<feature type="transmembrane region" description="Helical" evidence="1">
    <location>
        <begin position="278"/>
        <end position="297"/>
    </location>
</feature>
<dbReference type="Proteomes" id="UP000035763">
    <property type="component" value="Unassembled WGS sequence"/>
</dbReference>
<name>W6JUX5_9MICO</name>
<sequence>MTTGLQLALLGGALVGLGLSLIVWRLLPADPDPVDVVHRYSPEGVRARTAAAGPTIQATTTPDRLGIWAIKRFPASWWGKTPTKELALLRIPVHRFYGKKVLYGITGLLIAPVLSYFFVVLGWSIPILIPVVGSLLLAIGLFLTPDLDVRTDARHARAEFGRALGAYTDLVALERLGGSGSRQAMELAAEVGDSWVFQRIGEELARSRWSGLAPWDALNALSDELGLPELDDLADIMRLSKEGSQVYSNLRARSGALRSAMLNEELAKANATGERMSMPMSLLGVVFMAILVAPQLLRVMGG</sequence>
<dbReference type="AlphaFoldDB" id="W6JUX5"/>
<organism evidence="2 3">
    <name type="scientific">Nostocoides australiense Ben110</name>
    <dbReference type="NCBI Taxonomy" id="1193182"/>
    <lineage>
        <taxon>Bacteria</taxon>
        <taxon>Bacillati</taxon>
        <taxon>Actinomycetota</taxon>
        <taxon>Actinomycetes</taxon>
        <taxon>Micrococcales</taxon>
        <taxon>Intrasporangiaceae</taxon>
        <taxon>Nostocoides</taxon>
    </lineage>
</organism>
<keyword evidence="1" id="KW-1133">Transmembrane helix</keyword>
<evidence type="ECO:0000313" key="3">
    <source>
        <dbReference type="Proteomes" id="UP000035763"/>
    </source>
</evidence>
<feature type="transmembrane region" description="Helical" evidence="1">
    <location>
        <begin position="125"/>
        <end position="144"/>
    </location>
</feature>
<dbReference type="OrthoDB" id="5243064at2"/>
<evidence type="ECO:0000313" key="2">
    <source>
        <dbReference type="EMBL" id="CCH72762.1"/>
    </source>
</evidence>
<gene>
    <name evidence="2" type="ORF">BN11_1960010</name>
</gene>
<dbReference type="PANTHER" id="PTHR35007">
    <property type="entry name" value="INTEGRAL MEMBRANE PROTEIN-RELATED"/>
    <property type="match status" value="1"/>
</dbReference>
<dbReference type="EMBL" id="CAJA01000108">
    <property type="protein sequence ID" value="CCH72762.1"/>
    <property type="molecule type" value="Genomic_DNA"/>
</dbReference>
<dbReference type="RefSeq" id="WP_048698259.1">
    <property type="nucleotide sequence ID" value="NZ_HG764815.1"/>
</dbReference>
<keyword evidence="3" id="KW-1185">Reference proteome</keyword>
<keyword evidence="1" id="KW-0472">Membrane</keyword>
<dbReference type="STRING" id="1193182.BN11_1960010"/>
<accession>W6JUX5</accession>
<feature type="transmembrane region" description="Helical" evidence="1">
    <location>
        <begin position="6"/>
        <end position="27"/>
    </location>
</feature>
<dbReference type="PANTHER" id="PTHR35007:SF1">
    <property type="entry name" value="PILUS ASSEMBLY PROTEIN"/>
    <property type="match status" value="1"/>
</dbReference>
<evidence type="ECO:0000256" key="1">
    <source>
        <dbReference type="SAM" id="Phobius"/>
    </source>
</evidence>
<keyword evidence="1" id="KW-0812">Transmembrane</keyword>